<accession>A0A432MP67</accession>
<proteinExistence type="inferred from homology"/>
<dbReference type="InterPro" id="IPR027417">
    <property type="entry name" value="P-loop_NTPase"/>
</dbReference>
<evidence type="ECO:0000256" key="13">
    <source>
        <dbReference type="RuleBase" id="RU003785"/>
    </source>
</evidence>
<comment type="catalytic activity">
    <reaction evidence="9 10 11">
        <text>adenosine(37) in tRNA + dimethylallyl diphosphate = N(6)-dimethylallyladenosine(37) in tRNA + diphosphate</text>
        <dbReference type="Rhea" id="RHEA:26482"/>
        <dbReference type="Rhea" id="RHEA-COMP:10162"/>
        <dbReference type="Rhea" id="RHEA-COMP:10375"/>
        <dbReference type="ChEBI" id="CHEBI:33019"/>
        <dbReference type="ChEBI" id="CHEBI:57623"/>
        <dbReference type="ChEBI" id="CHEBI:74411"/>
        <dbReference type="ChEBI" id="CHEBI:74415"/>
        <dbReference type="EC" id="2.5.1.75"/>
    </reaction>
</comment>
<evidence type="ECO:0000256" key="3">
    <source>
        <dbReference type="ARBA" id="ARBA00005842"/>
    </source>
</evidence>
<keyword evidence="5 10" id="KW-0819">tRNA processing</keyword>
<reference evidence="14 15" key="1">
    <citation type="submission" date="2018-12" db="EMBL/GenBank/DDBJ databases">
        <authorList>
            <person name="Toschakov S.V."/>
        </authorList>
    </citation>
    <scope>NUCLEOTIDE SEQUENCE [LARGE SCALE GENOMIC DNA]</scope>
    <source>
        <strain evidence="14 15">GM2012</strain>
    </source>
</reference>
<dbReference type="GO" id="GO:0052381">
    <property type="term" value="F:tRNA dimethylallyltransferase activity"/>
    <property type="evidence" value="ECO:0007669"/>
    <property type="project" value="UniProtKB-UniRule"/>
</dbReference>
<reference evidence="14 15" key="2">
    <citation type="submission" date="2019-01" db="EMBL/GenBank/DDBJ databases">
        <title>Tautonia sociabilis, a novel thermotolerant planctomycete of Isosphaeraceae family, isolated from a 4000 m deep subterranean habitat.</title>
        <authorList>
            <person name="Kovaleva O.L."/>
            <person name="Elcheninov A.G."/>
            <person name="Van Heerden E."/>
            <person name="Toshchakov S.V."/>
            <person name="Novikov A."/>
            <person name="Bonch-Osmolovskaya E.A."/>
            <person name="Kublanov I.V."/>
        </authorList>
    </citation>
    <scope>NUCLEOTIDE SEQUENCE [LARGE SCALE GENOMIC DNA]</scope>
    <source>
        <strain evidence="14 15">GM2012</strain>
    </source>
</reference>
<evidence type="ECO:0000256" key="2">
    <source>
        <dbReference type="ARBA" id="ARBA00003213"/>
    </source>
</evidence>
<feature type="site" description="Interaction with substrate tRNA" evidence="10">
    <location>
        <position position="129"/>
    </location>
</feature>
<keyword evidence="7 10" id="KW-0067">ATP-binding</keyword>
<comment type="subunit">
    <text evidence="10">Monomer.</text>
</comment>
<dbReference type="GO" id="GO:0006400">
    <property type="term" value="P:tRNA modification"/>
    <property type="evidence" value="ECO:0007669"/>
    <property type="project" value="TreeGrafter"/>
</dbReference>
<keyword evidence="15" id="KW-1185">Reference proteome</keyword>
<evidence type="ECO:0000256" key="6">
    <source>
        <dbReference type="ARBA" id="ARBA00022741"/>
    </source>
</evidence>
<dbReference type="FunFam" id="1.10.20.140:FF:000001">
    <property type="entry name" value="tRNA dimethylallyltransferase"/>
    <property type="match status" value="1"/>
</dbReference>
<sequence>MPETSLPFHRSLYLTGPTASGKTAVGVALAIRLGAEVVALDSMTLYRGMDIGTAKPSESERRGVPHHLIDVLDPWESASVAWYRAMAAAAVAAIEERGRIPLFVGGTPMYLKALLRGLFPGPSADPSLRLELEDEANRLGDAALHARLAAADPATASRLHPNDRRRIIRALEVLACSGRPLSDWQREHDRPAPPHVPVLALDRPRDELRRRIDARVESMFNSGLIDEARRLADAPRPLHPVPSQAAGYREALDLLAGRIPTEAQAIALVQARTRQLAKRQATWFRGLSEVAPVPLSGDEPPEATADRLLPLIAAIRSRPPGP</sequence>
<dbReference type="PANTHER" id="PTHR11088:SF60">
    <property type="entry name" value="TRNA DIMETHYLALLYLTRANSFERASE"/>
    <property type="match status" value="1"/>
</dbReference>
<evidence type="ECO:0000256" key="11">
    <source>
        <dbReference type="RuleBase" id="RU003783"/>
    </source>
</evidence>
<dbReference type="InterPro" id="IPR018022">
    <property type="entry name" value="IPT"/>
</dbReference>
<evidence type="ECO:0000256" key="8">
    <source>
        <dbReference type="ARBA" id="ARBA00022842"/>
    </source>
</evidence>
<dbReference type="Gene3D" id="3.40.50.300">
    <property type="entry name" value="P-loop containing nucleotide triphosphate hydrolases"/>
    <property type="match status" value="1"/>
</dbReference>
<comment type="caution">
    <text evidence="10">Lacks conserved residue(s) required for the propagation of feature annotation.</text>
</comment>
<comment type="cofactor">
    <cofactor evidence="1 10">
        <name>Mg(2+)</name>
        <dbReference type="ChEBI" id="CHEBI:18420"/>
    </cofactor>
</comment>
<dbReference type="NCBIfam" id="TIGR00174">
    <property type="entry name" value="miaA"/>
    <property type="match status" value="1"/>
</dbReference>
<dbReference type="SUPFAM" id="SSF52540">
    <property type="entry name" value="P-loop containing nucleoside triphosphate hydrolases"/>
    <property type="match status" value="2"/>
</dbReference>
<gene>
    <name evidence="10 14" type="primary">miaA</name>
    <name evidence="14" type="ORF">TsocGM_03320</name>
</gene>
<keyword evidence="8 10" id="KW-0460">Magnesium</keyword>
<evidence type="ECO:0000256" key="4">
    <source>
        <dbReference type="ARBA" id="ARBA00022679"/>
    </source>
</evidence>
<dbReference type="AlphaFoldDB" id="A0A432MP67"/>
<dbReference type="Pfam" id="PF01715">
    <property type="entry name" value="IPPT"/>
    <property type="match status" value="1"/>
</dbReference>
<dbReference type="EC" id="2.5.1.75" evidence="10"/>
<protein>
    <recommendedName>
        <fullName evidence="10">tRNA dimethylallyltransferase</fullName>
        <ecNumber evidence="10">2.5.1.75</ecNumber>
    </recommendedName>
    <alternativeName>
        <fullName evidence="10">Dimethylallyl diphosphate:tRNA dimethylallyltransferase</fullName>
        <shortName evidence="10">DMAPP:tRNA dimethylallyltransferase</shortName>
        <shortName evidence="10">DMATase</shortName>
    </alternativeName>
    <alternativeName>
        <fullName evidence="10">Isopentenyl-diphosphate:tRNA isopentenyltransferase</fullName>
        <shortName evidence="10">IPP transferase</shortName>
        <shortName evidence="10">IPPT</shortName>
        <shortName evidence="10">IPTase</shortName>
    </alternativeName>
</protein>
<evidence type="ECO:0000256" key="12">
    <source>
        <dbReference type="RuleBase" id="RU003784"/>
    </source>
</evidence>
<name>A0A432MP67_9BACT</name>
<evidence type="ECO:0000313" key="14">
    <source>
        <dbReference type="EMBL" id="RUL89231.1"/>
    </source>
</evidence>
<keyword evidence="6 10" id="KW-0547">Nucleotide-binding</keyword>
<evidence type="ECO:0000256" key="7">
    <source>
        <dbReference type="ARBA" id="ARBA00022840"/>
    </source>
</evidence>
<dbReference type="Proteomes" id="UP000280296">
    <property type="component" value="Unassembled WGS sequence"/>
</dbReference>
<comment type="function">
    <text evidence="2 10 12">Catalyzes the transfer of a dimethylallyl group onto the adenine at position 37 in tRNAs that read codons beginning with uridine, leading to the formation of N6-(dimethylallyl)adenosine (i(6)A).</text>
</comment>
<dbReference type="InterPro" id="IPR039657">
    <property type="entry name" value="Dimethylallyltransferase"/>
</dbReference>
<dbReference type="OrthoDB" id="9776390at2"/>
<feature type="binding site" evidence="10">
    <location>
        <begin position="18"/>
        <end position="23"/>
    </location>
    <ligand>
        <name>substrate</name>
    </ligand>
</feature>
<organism evidence="14 15">
    <name type="scientific">Tautonia sociabilis</name>
    <dbReference type="NCBI Taxonomy" id="2080755"/>
    <lineage>
        <taxon>Bacteria</taxon>
        <taxon>Pseudomonadati</taxon>
        <taxon>Planctomycetota</taxon>
        <taxon>Planctomycetia</taxon>
        <taxon>Isosphaerales</taxon>
        <taxon>Isosphaeraceae</taxon>
        <taxon>Tautonia</taxon>
    </lineage>
</organism>
<feature type="site" description="Interaction with substrate tRNA" evidence="10">
    <location>
        <position position="107"/>
    </location>
</feature>
<dbReference type="Gene3D" id="1.10.20.140">
    <property type="match status" value="1"/>
</dbReference>
<feature type="region of interest" description="Interaction with substrate tRNA" evidence="10">
    <location>
        <begin position="41"/>
        <end position="44"/>
    </location>
</feature>
<keyword evidence="4 10" id="KW-0808">Transferase</keyword>
<dbReference type="HAMAP" id="MF_00185">
    <property type="entry name" value="IPP_trans"/>
    <property type="match status" value="1"/>
</dbReference>
<dbReference type="GO" id="GO:0005524">
    <property type="term" value="F:ATP binding"/>
    <property type="evidence" value="ECO:0007669"/>
    <property type="project" value="UniProtKB-UniRule"/>
</dbReference>
<dbReference type="EMBL" id="RYZH01000004">
    <property type="protein sequence ID" value="RUL89231.1"/>
    <property type="molecule type" value="Genomic_DNA"/>
</dbReference>
<evidence type="ECO:0000256" key="9">
    <source>
        <dbReference type="ARBA" id="ARBA00049563"/>
    </source>
</evidence>
<evidence type="ECO:0000313" key="15">
    <source>
        <dbReference type="Proteomes" id="UP000280296"/>
    </source>
</evidence>
<comment type="similarity">
    <text evidence="3 10 13">Belongs to the IPP transferase family.</text>
</comment>
<feature type="binding site" evidence="10">
    <location>
        <begin position="16"/>
        <end position="23"/>
    </location>
    <ligand>
        <name>ATP</name>
        <dbReference type="ChEBI" id="CHEBI:30616"/>
    </ligand>
</feature>
<evidence type="ECO:0000256" key="5">
    <source>
        <dbReference type="ARBA" id="ARBA00022694"/>
    </source>
</evidence>
<evidence type="ECO:0000256" key="10">
    <source>
        <dbReference type="HAMAP-Rule" id="MF_00185"/>
    </source>
</evidence>
<dbReference type="PANTHER" id="PTHR11088">
    <property type="entry name" value="TRNA DIMETHYLALLYLTRANSFERASE"/>
    <property type="match status" value="1"/>
</dbReference>
<evidence type="ECO:0000256" key="1">
    <source>
        <dbReference type="ARBA" id="ARBA00001946"/>
    </source>
</evidence>
<comment type="caution">
    <text evidence="14">The sequence shown here is derived from an EMBL/GenBank/DDBJ whole genome shotgun (WGS) entry which is preliminary data.</text>
</comment>